<organism evidence="1 2">
    <name type="scientific">Myxococcus stipitatus (strain DSM 14675 / JCM 12634 / Mx s8)</name>
    <dbReference type="NCBI Taxonomy" id="1278073"/>
    <lineage>
        <taxon>Bacteria</taxon>
        <taxon>Pseudomonadati</taxon>
        <taxon>Myxococcota</taxon>
        <taxon>Myxococcia</taxon>
        <taxon>Myxococcales</taxon>
        <taxon>Cystobacterineae</taxon>
        <taxon>Myxococcaceae</taxon>
        <taxon>Myxococcus</taxon>
    </lineage>
</organism>
<dbReference type="EMBL" id="CP004025">
    <property type="protein sequence ID" value="AGC41692.1"/>
    <property type="molecule type" value="Genomic_DNA"/>
</dbReference>
<dbReference type="KEGG" id="msd:MYSTI_00334"/>
<keyword evidence="2" id="KW-1185">Reference proteome</keyword>
<gene>
    <name evidence="1" type="ordered locus">MYSTI_00334</name>
</gene>
<dbReference type="STRING" id="1278073.MYSTI_00334"/>
<evidence type="ECO:0000313" key="1">
    <source>
        <dbReference type="EMBL" id="AGC41692.1"/>
    </source>
</evidence>
<proteinExistence type="predicted"/>
<dbReference type="PATRIC" id="fig|1278073.3.peg.351"/>
<name>L7U271_MYXSD</name>
<dbReference type="HOGENOM" id="CLU_1738545_0_0_7"/>
<evidence type="ECO:0000313" key="2">
    <source>
        <dbReference type="Proteomes" id="UP000011131"/>
    </source>
</evidence>
<reference evidence="1 2" key="1">
    <citation type="journal article" date="2013" name="Genome Announc.">
        <title>Complete genome sequence of Myxococcus stipitatus strain DSM 14675, a fruiting myxobacterium.</title>
        <authorList>
            <person name="Huntley S."/>
            <person name="Kneip S."/>
            <person name="Treuner-Lange A."/>
            <person name="Sogaard-Andersen L."/>
        </authorList>
    </citation>
    <scope>NUCLEOTIDE SEQUENCE [LARGE SCALE GENOMIC DNA]</scope>
    <source>
        <strain evidence="2">DSM 14675 / JCM 12634 / Mx s8</strain>
    </source>
</reference>
<dbReference type="Proteomes" id="UP000011131">
    <property type="component" value="Chromosome"/>
</dbReference>
<dbReference type="AlphaFoldDB" id="L7U271"/>
<protein>
    <submittedName>
        <fullName evidence="1">Uncharacterized protein</fullName>
    </submittedName>
</protein>
<accession>L7U271</accession>
<sequence length="150" mass="15380">MTTLVDGMPQRAVIPSATLRISSPTSDIKALNLQLGALNCPGGIEAKMAGARTFQVVRASCPVPTDPPSCTSVLELNDGQGVRDTEKGLGLSLKGTLTVTCGAAPSALPITLELFGTHTGAALPDSAVDSLAEHPDLSTLLQTLSTLSRE</sequence>